<keyword evidence="11" id="KW-0560">Oxidoreductase</keyword>
<evidence type="ECO:0000256" key="10">
    <source>
        <dbReference type="ARBA" id="ARBA00022989"/>
    </source>
</evidence>
<protein>
    <recommendedName>
        <fullName evidence="4">very-long-chain enoyl-CoA reductase</fullName>
        <ecNumber evidence="4">1.3.1.93</ecNumber>
    </recommendedName>
</protein>
<evidence type="ECO:0000256" key="13">
    <source>
        <dbReference type="ARBA" id="ARBA00023136"/>
    </source>
</evidence>
<feature type="domain" description="N-end rule aminoacyl transferase C-terminal" evidence="20">
    <location>
        <begin position="1"/>
        <end position="72"/>
    </location>
</feature>
<keyword evidence="5" id="KW-0444">Lipid biosynthesis</keyword>
<dbReference type="GO" id="GO:0102758">
    <property type="term" value="F:very-long-chain enoyl-CoA reductase activity"/>
    <property type="evidence" value="ECO:0007669"/>
    <property type="project" value="UniProtKB-EC"/>
</dbReference>
<dbReference type="Pfam" id="PF02544">
    <property type="entry name" value="Steroid_dh"/>
    <property type="match status" value="1"/>
</dbReference>
<evidence type="ECO:0000259" key="19">
    <source>
        <dbReference type="Pfam" id="PF02544"/>
    </source>
</evidence>
<evidence type="ECO:0000313" key="21">
    <source>
        <dbReference type="EMBL" id="KAF2689681.1"/>
    </source>
</evidence>
<dbReference type="FunFam" id="1.20.120.1630:FF:000010">
    <property type="entry name" value="Steroid alpha reductase family protein"/>
    <property type="match status" value="1"/>
</dbReference>
<keyword evidence="8" id="KW-0276">Fatty acid metabolism</keyword>
<dbReference type="InterPro" id="IPR039357">
    <property type="entry name" value="SRD5A/TECR"/>
</dbReference>
<dbReference type="AlphaFoldDB" id="A0A6G1JHG7"/>
<evidence type="ECO:0000256" key="11">
    <source>
        <dbReference type="ARBA" id="ARBA00023002"/>
    </source>
</evidence>
<evidence type="ECO:0000256" key="6">
    <source>
        <dbReference type="ARBA" id="ARBA00022692"/>
    </source>
</evidence>
<keyword evidence="9" id="KW-0521">NADP</keyword>
<dbReference type="GO" id="GO:0042761">
    <property type="term" value="P:very long-chain fatty acid biosynthetic process"/>
    <property type="evidence" value="ECO:0007669"/>
    <property type="project" value="TreeGrafter"/>
</dbReference>
<dbReference type="Gene3D" id="1.20.120.1630">
    <property type="match status" value="1"/>
</dbReference>
<keyword evidence="7" id="KW-0256">Endoplasmic reticulum</keyword>
<keyword evidence="6 18" id="KW-0812">Transmembrane</keyword>
<evidence type="ECO:0000256" key="16">
    <source>
        <dbReference type="ARBA" id="ARBA00058640"/>
    </source>
</evidence>
<gene>
    <name evidence="21" type="ORF">K458DRAFT_439913</name>
</gene>
<dbReference type="InterPro" id="IPR001104">
    <property type="entry name" value="3-oxo-5_a-steroid_4-DH_C"/>
</dbReference>
<comment type="similarity">
    <text evidence="3">Belongs to the steroid 5-alpha reductase family.</text>
</comment>
<evidence type="ECO:0000256" key="1">
    <source>
        <dbReference type="ARBA" id="ARBA00004477"/>
    </source>
</evidence>
<keyword evidence="22" id="KW-1185">Reference proteome</keyword>
<evidence type="ECO:0000256" key="18">
    <source>
        <dbReference type="SAM" id="Phobius"/>
    </source>
</evidence>
<comment type="function">
    <text evidence="16">Catalyzes the last of the four reactions of the long-chain fatty acids elongation cycle. This endoplasmic reticulum-bound enzymatic process, allows the addition of 2 carbons to the chain of long- and very long-chain fatty acids/VLCFAs per cycle. This enzyme reduces the trans-2,3-enoyl-CoA fatty acid intermediate to an acyl-CoA that can be further elongated by entering a new cycle of elongation. Thereby, it participates in the production of VLCFAs of different chain lengths that are involved in multiple biological processes as precursors of membrane lipids and lipid mediators.</text>
</comment>
<keyword evidence="13 18" id="KW-0472">Membrane</keyword>
<comment type="subcellular location">
    <subcellularLocation>
        <location evidence="1">Endoplasmic reticulum membrane</location>
        <topology evidence="1">Multi-pass membrane protein</topology>
    </subcellularLocation>
</comment>
<organism evidence="21 22">
    <name type="scientific">Lentithecium fluviatile CBS 122367</name>
    <dbReference type="NCBI Taxonomy" id="1168545"/>
    <lineage>
        <taxon>Eukaryota</taxon>
        <taxon>Fungi</taxon>
        <taxon>Dikarya</taxon>
        <taxon>Ascomycota</taxon>
        <taxon>Pezizomycotina</taxon>
        <taxon>Dothideomycetes</taxon>
        <taxon>Pleosporomycetidae</taxon>
        <taxon>Pleosporales</taxon>
        <taxon>Massarineae</taxon>
        <taxon>Lentitheciaceae</taxon>
        <taxon>Lentithecium</taxon>
    </lineage>
</organism>
<feature type="compositionally biased region" description="Acidic residues" evidence="17">
    <location>
        <begin position="116"/>
        <end position="127"/>
    </location>
</feature>
<comment type="catalytic activity">
    <reaction evidence="15">
        <text>a very-long-chain 2,3-saturated fatty acyl-CoA + NADP(+) = a very-long-chain (2E)-enoyl-CoA + NADPH + H(+)</text>
        <dbReference type="Rhea" id="RHEA:14473"/>
        <dbReference type="ChEBI" id="CHEBI:15378"/>
        <dbReference type="ChEBI" id="CHEBI:57783"/>
        <dbReference type="ChEBI" id="CHEBI:58349"/>
        <dbReference type="ChEBI" id="CHEBI:83724"/>
        <dbReference type="ChEBI" id="CHEBI:83728"/>
        <dbReference type="EC" id="1.3.1.93"/>
    </reaction>
</comment>
<dbReference type="InterPro" id="IPR007472">
    <property type="entry name" value="N-end_Aminoacyl_Trfase_C"/>
</dbReference>
<proteinExistence type="inferred from homology"/>
<feature type="transmembrane region" description="Helical" evidence="18">
    <location>
        <begin position="453"/>
        <end position="473"/>
    </location>
</feature>
<dbReference type="GO" id="GO:0005789">
    <property type="term" value="C:endoplasmic reticulum membrane"/>
    <property type="evidence" value="ECO:0007669"/>
    <property type="project" value="UniProtKB-SubCell"/>
</dbReference>
<evidence type="ECO:0000259" key="20">
    <source>
        <dbReference type="Pfam" id="PF04377"/>
    </source>
</evidence>
<keyword evidence="10 18" id="KW-1133">Transmembrane helix</keyword>
<dbReference type="GO" id="GO:0004057">
    <property type="term" value="F:arginyl-tRNA--protein transferase activity"/>
    <property type="evidence" value="ECO:0007669"/>
    <property type="project" value="InterPro"/>
</dbReference>
<dbReference type="Pfam" id="PF04377">
    <property type="entry name" value="ATE_C"/>
    <property type="match status" value="1"/>
</dbReference>
<evidence type="ECO:0000256" key="4">
    <source>
        <dbReference type="ARBA" id="ARBA00012530"/>
    </source>
</evidence>
<feature type="domain" description="3-oxo-5-alpha-steroid 4-dehydrogenase C-terminal" evidence="19">
    <location>
        <begin position="349"/>
        <end position="498"/>
    </location>
</feature>
<reference evidence="21" key="1">
    <citation type="journal article" date="2020" name="Stud. Mycol.">
        <title>101 Dothideomycetes genomes: a test case for predicting lifestyles and emergence of pathogens.</title>
        <authorList>
            <person name="Haridas S."/>
            <person name="Albert R."/>
            <person name="Binder M."/>
            <person name="Bloem J."/>
            <person name="Labutti K."/>
            <person name="Salamov A."/>
            <person name="Andreopoulos B."/>
            <person name="Baker S."/>
            <person name="Barry K."/>
            <person name="Bills G."/>
            <person name="Bluhm B."/>
            <person name="Cannon C."/>
            <person name="Castanera R."/>
            <person name="Culley D."/>
            <person name="Daum C."/>
            <person name="Ezra D."/>
            <person name="Gonzalez J."/>
            <person name="Henrissat B."/>
            <person name="Kuo A."/>
            <person name="Liang C."/>
            <person name="Lipzen A."/>
            <person name="Lutzoni F."/>
            <person name="Magnuson J."/>
            <person name="Mondo S."/>
            <person name="Nolan M."/>
            <person name="Ohm R."/>
            <person name="Pangilinan J."/>
            <person name="Park H.-J."/>
            <person name="Ramirez L."/>
            <person name="Alfaro M."/>
            <person name="Sun H."/>
            <person name="Tritt A."/>
            <person name="Yoshinaga Y."/>
            <person name="Zwiers L.-H."/>
            <person name="Turgeon B."/>
            <person name="Goodwin S."/>
            <person name="Spatafora J."/>
            <person name="Crous P."/>
            <person name="Grigoriev I."/>
        </authorList>
    </citation>
    <scope>NUCLEOTIDE SEQUENCE</scope>
    <source>
        <strain evidence="21">CBS 122367</strain>
    </source>
</reference>
<evidence type="ECO:0000256" key="2">
    <source>
        <dbReference type="ARBA" id="ARBA00005194"/>
    </source>
</evidence>
<evidence type="ECO:0000313" key="22">
    <source>
        <dbReference type="Proteomes" id="UP000799291"/>
    </source>
</evidence>
<evidence type="ECO:0000256" key="17">
    <source>
        <dbReference type="SAM" id="MobiDB-lite"/>
    </source>
</evidence>
<sequence length="499" mass="56490">MGVLDLLPHCVSGVYFLYHSDFEKYNFGKVSAVREAALALEEGYQYYYMGFYIHSCAKMRYKGEYRPQHVLDPESYEWNPLDGELRALLDKKRYVSSSRERRRREASTKPASNLESVDEQAEEDDYSDFPLPTASEAGDAVAKGMSLFDLKVPGVMTAEEVEQDYPLDQQRLTARAKLFEAEDLMAWESGDVKDPRSLKGVVAELVACRPIKNLPETISVGSDASTSEIFQEIANASKFSIHRLRVTKGSDGTPIPNIRDVTVYQTGLRNKSAIDVKDLGPQISWRTVFIVEYLGPLLIHPLMYLARPLIYGTSEPASELQKLTLIMCVLHFAKREYETIFVHRFSAATMPARNIFKNSSHYWILSGFNLAYWSYSPSGPTARASNPLITYLGIALFIIGELGNLYTHSVLKNLRRPGTTDRGIPQGFSFNWVTCPNYMFECVAWIGVGLVNWSLSTAVFFVAAAGQMAVWAMKKERRYRKEFGDKYKKKRYAMLPGIC</sequence>
<dbReference type="EMBL" id="MU005572">
    <property type="protein sequence ID" value="KAF2689681.1"/>
    <property type="molecule type" value="Genomic_DNA"/>
</dbReference>
<keyword evidence="14" id="KW-0275">Fatty acid biosynthesis</keyword>
<accession>A0A6G1JHG7</accession>
<keyword evidence="12" id="KW-0443">Lipid metabolism</keyword>
<feature type="region of interest" description="Disordered" evidence="17">
    <location>
        <begin position="99"/>
        <end position="133"/>
    </location>
</feature>
<dbReference type="PANTHER" id="PTHR10556">
    <property type="entry name" value="3-OXO-5-ALPHA-STEROID 4-DEHYDROGENASE"/>
    <property type="match status" value="1"/>
</dbReference>
<evidence type="ECO:0000256" key="7">
    <source>
        <dbReference type="ARBA" id="ARBA00022824"/>
    </source>
</evidence>
<evidence type="ECO:0000256" key="5">
    <source>
        <dbReference type="ARBA" id="ARBA00022516"/>
    </source>
</evidence>
<dbReference type="OrthoDB" id="540503at2759"/>
<dbReference type="PANTHER" id="PTHR10556:SF28">
    <property type="entry name" value="VERY-LONG-CHAIN ENOYL-COA REDUCTASE"/>
    <property type="match status" value="1"/>
</dbReference>
<evidence type="ECO:0000256" key="3">
    <source>
        <dbReference type="ARBA" id="ARBA00007742"/>
    </source>
</evidence>
<dbReference type="EC" id="1.3.1.93" evidence="4"/>
<comment type="pathway">
    <text evidence="2">Lipid metabolism; fatty acid biosynthesis.</text>
</comment>
<dbReference type="PROSITE" id="PS50244">
    <property type="entry name" value="S5A_REDUCTASE"/>
    <property type="match status" value="1"/>
</dbReference>
<evidence type="ECO:0000256" key="9">
    <source>
        <dbReference type="ARBA" id="ARBA00022857"/>
    </source>
</evidence>
<evidence type="ECO:0000256" key="15">
    <source>
        <dbReference type="ARBA" id="ARBA00051495"/>
    </source>
</evidence>
<evidence type="ECO:0000256" key="8">
    <source>
        <dbReference type="ARBA" id="ARBA00022832"/>
    </source>
</evidence>
<evidence type="ECO:0000256" key="12">
    <source>
        <dbReference type="ARBA" id="ARBA00023098"/>
    </source>
</evidence>
<name>A0A6G1JHG7_9PLEO</name>
<dbReference type="Proteomes" id="UP000799291">
    <property type="component" value="Unassembled WGS sequence"/>
</dbReference>
<evidence type="ECO:0000256" key="14">
    <source>
        <dbReference type="ARBA" id="ARBA00023160"/>
    </source>
</evidence>